<gene>
    <name evidence="1" type="ORF">PR048_018338</name>
</gene>
<proteinExistence type="predicted"/>
<dbReference type="EMBL" id="JARBHB010000006">
    <property type="protein sequence ID" value="KAJ8881852.1"/>
    <property type="molecule type" value="Genomic_DNA"/>
</dbReference>
<name>A0ABQ9HBZ1_9NEOP</name>
<keyword evidence="2" id="KW-1185">Reference proteome</keyword>
<organism evidence="1 2">
    <name type="scientific">Dryococelus australis</name>
    <dbReference type="NCBI Taxonomy" id="614101"/>
    <lineage>
        <taxon>Eukaryota</taxon>
        <taxon>Metazoa</taxon>
        <taxon>Ecdysozoa</taxon>
        <taxon>Arthropoda</taxon>
        <taxon>Hexapoda</taxon>
        <taxon>Insecta</taxon>
        <taxon>Pterygota</taxon>
        <taxon>Neoptera</taxon>
        <taxon>Polyneoptera</taxon>
        <taxon>Phasmatodea</taxon>
        <taxon>Verophasmatodea</taxon>
        <taxon>Anareolatae</taxon>
        <taxon>Phasmatidae</taxon>
        <taxon>Eurycanthinae</taxon>
        <taxon>Dryococelus</taxon>
    </lineage>
</organism>
<sequence>MYLNALHELSPWLHDHSGMDANFSAGHFTVHKTTNTFSSILIDQAHEQNNTLTKRDGGAVGLTDNPSAFRHWIIAGPEVARVIAEFEEGKAKKRVWHVTRHHDQTNSVQAVFAEDVFSLVNVMEKLGNSFEEESMDLISIVKKEIAGSQAVNVVRKVRAVGLEQFKAFATQCFIYRTSCIDETIHRNKFRVFRQDTLKSSQKKLRIR</sequence>
<evidence type="ECO:0000313" key="1">
    <source>
        <dbReference type="EMBL" id="KAJ8881852.1"/>
    </source>
</evidence>
<evidence type="ECO:0000313" key="2">
    <source>
        <dbReference type="Proteomes" id="UP001159363"/>
    </source>
</evidence>
<comment type="caution">
    <text evidence="1">The sequence shown here is derived from an EMBL/GenBank/DDBJ whole genome shotgun (WGS) entry which is preliminary data.</text>
</comment>
<dbReference type="PANTHER" id="PTHR47018">
    <property type="entry name" value="CXC DOMAIN-CONTAINING PROTEIN-RELATED"/>
    <property type="match status" value="1"/>
</dbReference>
<accession>A0ABQ9HBZ1</accession>
<reference evidence="1 2" key="1">
    <citation type="submission" date="2023-02" db="EMBL/GenBank/DDBJ databases">
        <title>LHISI_Scaffold_Assembly.</title>
        <authorList>
            <person name="Stuart O.P."/>
            <person name="Cleave R."/>
            <person name="Magrath M.J.L."/>
            <person name="Mikheyev A.S."/>
        </authorList>
    </citation>
    <scope>NUCLEOTIDE SEQUENCE [LARGE SCALE GENOMIC DNA]</scope>
    <source>
        <strain evidence="1">Daus_M_001</strain>
        <tissue evidence="1">Leg muscle</tissue>
    </source>
</reference>
<protein>
    <submittedName>
        <fullName evidence="1">Uncharacterized protein</fullName>
    </submittedName>
</protein>
<dbReference type="Proteomes" id="UP001159363">
    <property type="component" value="Chromosome 5"/>
</dbReference>